<proteinExistence type="predicted"/>
<organism evidence="1 2">
    <name type="scientific">Blomia tropicalis</name>
    <name type="common">Mite</name>
    <dbReference type="NCBI Taxonomy" id="40697"/>
    <lineage>
        <taxon>Eukaryota</taxon>
        <taxon>Metazoa</taxon>
        <taxon>Ecdysozoa</taxon>
        <taxon>Arthropoda</taxon>
        <taxon>Chelicerata</taxon>
        <taxon>Arachnida</taxon>
        <taxon>Acari</taxon>
        <taxon>Acariformes</taxon>
        <taxon>Sarcoptiformes</taxon>
        <taxon>Astigmata</taxon>
        <taxon>Glycyphagoidea</taxon>
        <taxon>Echimyopodidae</taxon>
        <taxon>Blomia</taxon>
    </lineage>
</organism>
<dbReference type="AlphaFoldDB" id="A0A9Q0M8L5"/>
<keyword evidence="2" id="KW-1185">Reference proteome</keyword>
<reference evidence="1" key="1">
    <citation type="submission" date="2022-12" db="EMBL/GenBank/DDBJ databases">
        <title>Genome assemblies of Blomia tropicalis.</title>
        <authorList>
            <person name="Cui Y."/>
        </authorList>
    </citation>
    <scope>NUCLEOTIDE SEQUENCE</scope>
    <source>
        <tissue evidence="1">Adult mites</tissue>
    </source>
</reference>
<feature type="non-terminal residue" evidence="1">
    <location>
        <position position="1"/>
    </location>
</feature>
<dbReference type="Proteomes" id="UP001142055">
    <property type="component" value="Chromosome 2"/>
</dbReference>
<sequence>IGTLSPFGPYNRFGWTTIFMVNGSASARTRNDNRTEPNMENECERERIERHVRIGNIYTTTLESS</sequence>
<comment type="caution">
    <text evidence="1">The sequence shown here is derived from an EMBL/GenBank/DDBJ whole genome shotgun (WGS) entry which is preliminary data.</text>
</comment>
<gene>
    <name evidence="1" type="ORF">RDWZM_005042</name>
</gene>
<evidence type="ECO:0000313" key="1">
    <source>
        <dbReference type="EMBL" id="KAJ6219230.1"/>
    </source>
</evidence>
<evidence type="ECO:0000313" key="2">
    <source>
        <dbReference type="Proteomes" id="UP001142055"/>
    </source>
</evidence>
<protein>
    <submittedName>
        <fullName evidence="1">Uncharacterized protein</fullName>
    </submittedName>
</protein>
<name>A0A9Q0M8L5_BLOTA</name>
<accession>A0A9Q0M8L5</accession>
<dbReference type="EMBL" id="JAPWDV010000002">
    <property type="protein sequence ID" value="KAJ6219230.1"/>
    <property type="molecule type" value="Genomic_DNA"/>
</dbReference>